<dbReference type="InterPro" id="IPR036259">
    <property type="entry name" value="MFS_trans_sf"/>
</dbReference>
<sequence>MATSSDRQAVETKGAEDSRGPIRPQEAEWQMWSWSFISTYIALALSVFCVALDNTIIATAVPRITDDFKAIKDIGWYGSAYLLPTCAFQLMFGRLYSRYSAKWTFMVALFFFEVGSLVCAVAPTSTAFIIGRAIQGIGAAGVFSGAMLIVGMIVPRKHVPAFQSMVGVMFGVSSIVAPLTPMLDCCVDLANGVGCFYINLPIGGVSAVLLLFFLRVPSKPRLESFSWQLISIFDPVGLALFLASIICLLLALEWGDVVYPWSDWRLIVVLVFFAVCLIGFVVDQLAMEDNATIPPRLARQRTLASMSFFMFCLFGYFSTILYFIPIYFQAIKSASAEGSGIRMIPFIVANVIASVLAGVLVSKTGHYLPFFYASSVISSLGAGLISTFQVDTSAGEWIGYQILIGVGAGLAFQLPPSVIQLVLKAEDVPVGLASNLMLEFLGGSVFVSAANNLFNSRLRSYIDALEIPGVQSSDVVSGGATSLQDIVPAEDLPRALRAYMEALRWPFRLSLILACLGTLGVVAMERRTMRDEQAEVQQDENGSAVVLSPS</sequence>
<dbReference type="PANTHER" id="PTHR23501:SF199">
    <property type="entry name" value="MFS EFFLUX TRANSPORTER INPD-RELATED"/>
    <property type="match status" value="1"/>
</dbReference>
<feature type="transmembrane region" description="Helical" evidence="6">
    <location>
        <begin position="74"/>
        <end position="93"/>
    </location>
</feature>
<keyword evidence="3 6" id="KW-1133">Transmembrane helix</keyword>
<evidence type="ECO:0000313" key="9">
    <source>
        <dbReference type="Proteomes" id="UP000716446"/>
    </source>
</evidence>
<dbReference type="SUPFAM" id="SSF103473">
    <property type="entry name" value="MFS general substrate transporter"/>
    <property type="match status" value="1"/>
</dbReference>
<reference evidence="8" key="1">
    <citation type="submission" date="2020-06" db="EMBL/GenBank/DDBJ databases">
        <authorList>
            <person name="Onetto C."/>
        </authorList>
    </citation>
    <scope>NUCLEOTIDE SEQUENCE</scope>
</reference>
<dbReference type="GO" id="GO:0005886">
    <property type="term" value="C:plasma membrane"/>
    <property type="evidence" value="ECO:0007669"/>
    <property type="project" value="TreeGrafter"/>
</dbReference>
<feature type="transmembrane region" description="Helical" evidence="6">
    <location>
        <begin position="505"/>
        <end position="524"/>
    </location>
</feature>
<keyword evidence="2 6" id="KW-0812">Transmembrane</keyword>
<evidence type="ECO:0000256" key="1">
    <source>
        <dbReference type="ARBA" id="ARBA00004141"/>
    </source>
</evidence>
<dbReference type="FunFam" id="1.20.1250.20:FF:000196">
    <property type="entry name" value="MFS toxin efflux pump (AflT)"/>
    <property type="match status" value="1"/>
</dbReference>
<dbReference type="CDD" id="cd17502">
    <property type="entry name" value="MFS_Azr1_MDR_like"/>
    <property type="match status" value="1"/>
</dbReference>
<comment type="subcellular location">
    <subcellularLocation>
        <location evidence="1">Membrane</location>
        <topology evidence="1">Multi-pass membrane protein</topology>
    </subcellularLocation>
</comment>
<feature type="transmembrane region" description="Helical" evidence="6">
    <location>
        <begin position="368"/>
        <end position="388"/>
    </location>
</feature>
<organism evidence="8 9">
    <name type="scientific">Aureobasidium vineae</name>
    <dbReference type="NCBI Taxonomy" id="2773715"/>
    <lineage>
        <taxon>Eukaryota</taxon>
        <taxon>Fungi</taxon>
        <taxon>Dikarya</taxon>
        <taxon>Ascomycota</taxon>
        <taxon>Pezizomycotina</taxon>
        <taxon>Dothideomycetes</taxon>
        <taxon>Dothideomycetidae</taxon>
        <taxon>Dothideales</taxon>
        <taxon>Saccotheciaceae</taxon>
        <taxon>Aureobasidium</taxon>
    </lineage>
</organism>
<feature type="transmembrane region" description="Helical" evidence="6">
    <location>
        <begin position="340"/>
        <end position="361"/>
    </location>
</feature>
<feature type="transmembrane region" description="Helical" evidence="6">
    <location>
        <begin position="430"/>
        <end position="450"/>
    </location>
</feature>
<dbReference type="GO" id="GO:0022857">
    <property type="term" value="F:transmembrane transporter activity"/>
    <property type="evidence" value="ECO:0007669"/>
    <property type="project" value="InterPro"/>
</dbReference>
<dbReference type="PANTHER" id="PTHR23501">
    <property type="entry name" value="MAJOR FACILITATOR SUPERFAMILY"/>
    <property type="match status" value="1"/>
</dbReference>
<keyword evidence="4 6" id="KW-0472">Membrane</keyword>
<feature type="domain" description="Major facilitator superfamily (MFS) profile" evidence="7">
    <location>
        <begin position="39"/>
        <end position="529"/>
    </location>
</feature>
<evidence type="ECO:0000256" key="6">
    <source>
        <dbReference type="SAM" id="Phobius"/>
    </source>
</evidence>
<gene>
    <name evidence="8" type="ORF">AWRI4619_LOCUS4134</name>
</gene>
<evidence type="ECO:0000259" key="7">
    <source>
        <dbReference type="PROSITE" id="PS50850"/>
    </source>
</evidence>
<feature type="transmembrane region" description="Helical" evidence="6">
    <location>
        <begin position="136"/>
        <end position="154"/>
    </location>
</feature>
<accession>A0A9N8JEC1</accession>
<evidence type="ECO:0000256" key="3">
    <source>
        <dbReference type="ARBA" id="ARBA00022989"/>
    </source>
</evidence>
<feature type="transmembrane region" description="Helical" evidence="6">
    <location>
        <begin position="189"/>
        <end position="214"/>
    </location>
</feature>
<dbReference type="Proteomes" id="UP000716446">
    <property type="component" value="Unassembled WGS sequence"/>
</dbReference>
<feature type="transmembrane region" description="Helical" evidence="6">
    <location>
        <begin position="303"/>
        <end position="328"/>
    </location>
</feature>
<feature type="non-terminal residue" evidence="8">
    <location>
        <position position="550"/>
    </location>
</feature>
<feature type="transmembrane region" description="Helical" evidence="6">
    <location>
        <begin position="264"/>
        <end position="282"/>
    </location>
</feature>
<proteinExistence type="predicted"/>
<feature type="transmembrane region" description="Helical" evidence="6">
    <location>
        <begin position="105"/>
        <end position="130"/>
    </location>
</feature>
<keyword evidence="9" id="KW-1185">Reference proteome</keyword>
<comment type="caution">
    <text evidence="8">The sequence shown here is derived from an EMBL/GenBank/DDBJ whole genome shotgun (WGS) entry which is preliminary data.</text>
</comment>
<dbReference type="EMBL" id="CAIJEN010000005">
    <property type="protein sequence ID" value="CAD0086465.1"/>
    <property type="molecule type" value="Genomic_DNA"/>
</dbReference>
<feature type="compositionally biased region" description="Basic and acidic residues" evidence="5">
    <location>
        <begin position="8"/>
        <end position="20"/>
    </location>
</feature>
<evidence type="ECO:0000313" key="8">
    <source>
        <dbReference type="EMBL" id="CAD0086465.1"/>
    </source>
</evidence>
<dbReference type="PROSITE" id="PS50850">
    <property type="entry name" value="MFS"/>
    <property type="match status" value="1"/>
</dbReference>
<feature type="transmembrane region" description="Helical" evidence="6">
    <location>
        <begin position="40"/>
        <end position="62"/>
    </location>
</feature>
<feature type="region of interest" description="Disordered" evidence="5">
    <location>
        <begin position="1"/>
        <end position="21"/>
    </location>
</feature>
<dbReference type="Pfam" id="PF07690">
    <property type="entry name" value="MFS_1"/>
    <property type="match status" value="1"/>
</dbReference>
<protein>
    <recommendedName>
        <fullName evidence="7">Major facilitator superfamily (MFS) profile domain-containing protein</fullName>
    </recommendedName>
</protein>
<feature type="transmembrane region" description="Helical" evidence="6">
    <location>
        <begin position="400"/>
        <end position="423"/>
    </location>
</feature>
<feature type="transmembrane region" description="Helical" evidence="6">
    <location>
        <begin position="226"/>
        <end position="252"/>
    </location>
</feature>
<evidence type="ECO:0000256" key="2">
    <source>
        <dbReference type="ARBA" id="ARBA00022692"/>
    </source>
</evidence>
<evidence type="ECO:0000256" key="5">
    <source>
        <dbReference type="SAM" id="MobiDB-lite"/>
    </source>
</evidence>
<name>A0A9N8JEC1_9PEZI</name>
<feature type="transmembrane region" description="Helical" evidence="6">
    <location>
        <begin position="166"/>
        <end position="183"/>
    </location>
</feature>
<evidence type="ECO:0000256" key="4">
    <source>
        <dbReference type="ARBA" id="ARBA00023136"/>
    </source>
</evidence>
<dbReference type="InterPro" id="IPR020846">
    <property type="entry name" value="MFS_dom"/>
</dbReference>
<dbReference type="InterPro" id="IPR011701">
    <property type="entry name" value="MFS"/>
</dbReference>
<dbReference type="Gene3D" id="1.20.1250.20">
    <property type="entry name" value="MFS general substrate transporter like domains"/>
    <property type="match status" value="2"/>
</dbReference>
<dbReference type="AlphaFoldDB" id="A0A9N8JEC1"/>